<comment type="caution">
    <text evidence="1">The sequence shown here is derived from an EMBL/GenBank/DDBJ whole genome shotgun (WGS) entry which is preliminary data.</text>
</comment>
<proteinExistence type="predicted"/>
<reference evidence="1 2" key="1">
    <citation type="journal article" date="2021" name="Nat. Plants">
        <title>The Taxus genome provides insights into paclitaxel biosynthesis.</title>
        <authorList>
            <person name="Xiong X."/>
            <person name="Gou J."/>
            <person name="Liao Q."/>
            <person name="Li Y."/>
            <person name="Zhou Q."/>
            <person name="Bi G."/>
            <person name="Li C."/>
            <person name="Du R."/>
            <person name="Wang X."/>
            <person name="Sun T."/>
            <person name="Guo L."/>
            <person name="Liang H."/>
            <person name="Lu P."/>
            <person name="Wu Y."/>
            <person name="Zhang Z."/>
            <person name="Ro D.K."/>
            <person name="Shang Y."/>
            <person name="Huang S."/>
            <person name="Yan J."/>
        </authorList>
    </citation>
    <scope>NUCLEOTIDE SEQUENCE [LARGE SCALE GENOMIC DNA]</scope>
    <source>
        <strain evidence="1">Ta-2019</strain>
    </source>
</reference>
<feature type="non-terminal residue" evidence="1">
    <location>
        <position position="1"/>
    </location>
</feature>
<organism evidence="1 2">
    <name type="scientific">Taxus chinensis</name>
    <name type="common">Chinese yew</name>
    <name type="synonym">Taxus wallichiana var. chinensis</name>
    <dbReference type="NCBI Taxonomy" id="29808"/>
    <lineage>
        <taxon>Eukaryota</taxon>
        <taxon>Viridiplantae</taxon>
        <taxon>Streptophyta</taxon>
        <taxon>Embryophyta</taxon>
        <taxon>Tracheophyta</taxon>
        <taxon>Spermatophyta</taxon>
        <taxon>Pinopsida</taxon>
        <taxon>Pinidae</taxon>
        <taxon>Conifers II</taxon>
        <taxon>Cupressales</taxon>
        <taxon>Taxaceae</taxon>
        <taxon>Taxus</taxon>
    </lineage>
</organism>
<accession>A0AA38L9X4</accession>
<evidence type="ECO:0000313" key="1">
    <source>
        <dbReference type="EMBL" id="KAH9317224.1"/>
    </source>
</evidence>
<evidence type="ECO:0000313" key="2">
    <source>
        <dbReference type="Proteomes" id="UP000824469"/>
    </source>
</evidence>
<dbReference type="AlphaFoldDB" id="A0AA38L9X4"/>
<dbReference type="Proteomes" id="UP000824469">
    <property type="component" value="Unassembled WGS sequence"/>
</dbReference>
<dbReference type="EMBL" id="JAHRHJ020000004">
    <property type="protein sequence ID" value="KAH9317224.1"/>
    <property type="molecule type" value="Genomic_DNA"/>
</dbReference>
<sequence length="57" mass="5833">VDTEVVLIDWEANGSAMEIIIVVGMEEVHVGKAMAILVGVGVGVGEAVLVVEVDGLT</sequence>
<keyword evidence="2" id="KW-1185">Reference proteome</keyword>
<name>A0AA38L9X4_TAXCH</name>
<protein>
    <submittedName>
        <fullName evidence="1">Uncharacterized protein</fullName>
    </submittedName>
</protein>
<gene>
    <name evidence="1" type="ORF">KI387_018993</name>
</gene>
<feature type="non-terminal residue" evidence="1">
    <location>
        <position position="57"/>
    </location>
</feature>